<evidence type="ECO:0000256" key="2">
    <source>
        <dbReference type="ARBA" id="ARBA00005179"/>
    </source>
</evidence>
<protein>
    <recommendedName>
        <fullName evidence="6">Glutamine amidotransferase domain-containing protein</fullName>
    </recommendedName>
</protein>
<keyword evidence="4" id="KW-0963">Cytoplasm</keyword>
<dbReference type="Pfam" id="PF00117">
    <property type="entry name" value="GATase"/>
    <property type="match status" value="1"/>
</dbReference>
<sequence>MRLERKFGLLLACKDSDYVKKMYGGYFNVFVQALAEEGEIWDLYRVVDGEFPDFVGLHMYDGFVISGSPYDAYSDECWIQKLCSLVQLLYLMETKIMGICFGHQVLCRALGGKVAKSCTGWDLGIRQVNIEKELLPWYFTEDDLVELPSTLKIIECHRDEVWEMPEGAKIIASSDKTRVEMFSMDDHILGIQGHPEYTKDILHDIIDRLHCNGCIESGLRENVRETLVIVAPDSKNWEKICKRFLKG</sequence>
<name>A0AAV3Q5V9_LITER</name>
<comment type="subcellular location">
    <subcellularLocation>
        <location evidence="1">Cytoplasm</location>
        <location evidence="1">Cytosol</location>
    </subcellularLocation>
</comment>
<comment type="similarity">
    <text evidence="3">Belongs to the peptidase C26 family.</text>
</comment>
<dbReference type="AlphaFoldDB" id="A0AAV3Q5V9"/>
<evidence type="ECO:0000313" key="8">
    <source>
        <dbReference type="Proteomes" id="UP001454036"/>
    </source>
</evidence>
<dbReference type="FunFam" id="3.40.50.880:FF:000040">
    <property type="entry name" value="Gamma-glutamyl peptidase 5"/>
    <property type="match status" value="1"/>
</dbReference>
<evidence type="ECO:0000256" key="5">
    <source>
        <dbReference type="ARBA" id="ARBA00022801"/>
    </source>
</evidence>
<proteinExistence type="inferred from homology"/>
<dbReference type="GO" id="GO:0019760">
    <property type="term" value="P:glucosinolate metabolic process"/>
    <property type="evidence" value="ECO:0007669"/>
    <property type="project" value="UniProtKB-ARBA"/>
</dbReference>
<dbReference type="PROSITE" id="PS51273">
    <property type="entry name" value="GATASE_TYPE_1"/>
    <property type="match status" value="1"/>
</dbReference>
<gene>
    <name evidence="7" type="ORF">LIER_16219</name>
</gene>
<dbReference type="CDD" id="cd01741">
    <property type="entry name" value="GATase1_1"/>
    <property type="match status" value="1"/>
</dbReference>
<dbReference type="GO" id="GO:0008233">
    <property type="term" value="F:peptidase activity"/>
    <property type="evidence" value="ECO:0007669"/>
    <property type="project" value="UniProtKB-ARBA"/>
</dbReference>
<dbReference type="PANTHER" id="PTHR42695:SF9">
    <property type="entry name" value="GAMMA-GLUTAMYL PEPTIDASE 2-RELATED"/>
    <property type="match status" value="1"/>
</dbReference>
<keyword evidence="5" id="KW-0378">Hydrolase</keyword>
<dbReference type="SUPFAM" id="SSF52317">
    <property type="entry name" value="Class I glutamine amidotransferase-like"/>
    <property type="match status" value="1"/>
</dbReference>
<keyword evidence="8" id="KW-1185">Reference proteome</keyword>
<comment type="caution">
    <text evidence="7">The sequence shown here is derived from an EMBL/GenBank/DDBJ whole genome shotgun (WGS) entry which is preliminary data.</text>
</comment>
<evidence type="ECO:0000259" key="6">
    <source>
        <dbReference type="Pfam" id="PF00117"/>
    </source>
</evidence>
<dbReference type="PANTHER" id="PTHR42695">
    <property type="entry name" value="GLUTAMINE AMIDOTRANSFERASE YLR126C-RELATED"/>
    <property type="match status" value="1"/>
</dbReference>
<dbReference type="Gene3D" id="3.40.50.880">
    <property type="match status" value="1"/>
</dbReference>
<dbReference type="Proteomes" id="UP001454036">
    <property type="component" value="Unassembled WGS sequence"/>
</dbReference>
<organism evidence="7 8">
    <name type="scientific">Lithospermum erythrorhizon</name>
    <name type="common">Purple gromwell</name>
    <name type="synonym">Lithospermum officinale var. erythrorhizon</name>
    <dbReference type="NCBI Taxonomy" id="34254"/>
    <lineage>
        <taxon>Eukaryota</taxon>
        <taxon>Viridiplantae</taxon>
        <taxon>Streptophyta</taxon>
        <taxon>Embryophyta</taxon>
        <taxon>Tracheophyta</taxon>
        <taxon>Spermatophyta</taxon>
        <taxon>Magnoliopsida</taxon>
        <taxon>eudicotyledons</taxon>
        <taxon>Gunneridae</taxon>
        <taxon>Pentapetalae</taxon>
        <taxon>asterids</taxon>
        <taxon>lamiids</taxon>
        <taxon>Boraginales</taxon>
        <taxon>Boraginaceae</taxon>
        <taxon>Boraginoideae</taxon>
        <taxon>Lithospermeae</taxon>
        <taxon>Lithospermum</taxon>
    </lineage>
</organism>
<dbReference type="InterPro" id="IPR017926">
    <property type="entry name" value="GATASE"/>
</dbReference>
<evidence type="ECO:0000256" key="3">
    <source>
        <dbReference type="ARBA" id="ARBA00011083"/>
    </source>
</evidence>
<dbReference type="GO" id="GO:0005829">
    <property type="term" value="C:cytosol"/>
    <property type="evidence" value="ECO:0007669"/>
    <property type="project" value="UniProtKB-SubCell"/>
</dbReference>
<dbReference type="InterPro" id="IPR044992">
    <property type="entry name" value="ChyE-like"/>
</dbReference>
<dbReference type="EMBL" id="BAABME010003604">
    <property type="protein sequence ID" value="GAA0159449.1"/>
    <property type="molecule type" value="Genomic_DNA"/>
</dbReference>
<accession>A0AAV3Q5V9</accession>
<reference evidence="7 8" key="1">
    <citation type="submission" date="2024-01" db="EMBL/GenBank/DDBJ databases">
        <title>The complete chloroplast genome sequence of Lithospermum erythrorhizon: insights into the phylogenetic relationship among Boraginaceae species and the maternal lineages of purple gromwells.</title>
        <authorList>
            <person name="Okada T."/>
            <person name="Watanabe K."/>
        </authorList>
    </citation>
    <scope>NUCLEOTIDE SEQUENCE [LARGE SCALE GENOMIC DNA]</scope>
</reference>
<dbReference type="InterPro" id="IPR029062">
    <property type="entry name" value="Class_I_gatase-like"/>
</dbReference>
<comment type="pathway">
    <text evidence="2">Secondary metabolite biosynthesis.</text>
</comment>
<evidence type="ECO:0000256" key="4">
    <source>
        <dbReference type="ARBA" id="ARBA00022490"/>
    </source>
</evidence>
<evidence type="ECO:0000313" key="7">
    <source>
        <dbReference type="EMBL" id="GAA0159449.1"/>
    </source>
</evidence>
<feature type="domain" description="Glutamine amidotransferase" evidence="6">
    <location>
        <begin position="57"/>
        <end position="199"/>
    </location>
</feature>
<evidence type="ECO:0000256" key="1">
    <source>
        <dbReference type="ARBA" id="ARBA00004514"/>
    </source>
</evidence>